<protein>
    <submittedName>
        <fullName evidence="4">Transcriptional regulator, TetR family</fullName>
    </submittedName>
</protein>
<dbReference type="Pfam" id="PF00440">
    <property type="entry name" value="TetR_N"/>
    <property type="match status" value="1"/>
</dbReference>
<dbReference type="PRINTS" id="PR00455">
    <property type="entry name" value="HTHTETR"/>
</dbReference>
<dbReference type="Proteomes" id="UP000325134">
    <property type="component" value="Unassembled WGS sequence"/>
</dbReference>
<gene>
    <name evidence="4" type="ORF">SAMN05444279_12532</name>
</gene>
<proteinExistence type="predicted"/>
<accession>A0A1M5AE99</accession>
<dbReference type="PANTHER" id="PTHR43479:SF11">
    <property type="entry name" value="ACREF_ENVCD OPERON REPRESSOR-RELATED"/>
    <property type="match status" value="1"/>
</dbReference>
<feature type="DNA-binding region" description="H-T-H motif" evidence="2">
    <location>
        <begin position="33"/>
        <end position="52"/>
    </location>
</feature>
<sequence length="192" mass="21471">MQKTIQQRTLKTRAKLLQAAADVVQKNGYQALRVEEVVQAAGVAKGTFFAHFHDKDALMEILIGEKLDACLDQAQAAEPPKTVPKIIEALAPVHEFMMSERYVFDLLIRYSGAAAISEIGPIAYCFEKYFRIVMMWLDQAEVRQDVPTDLLAEGVQAFAIQAMSLKFCALHSATTFTDRLETYLRAWLSPAA</sequence>
<dbReference type="InterPro" id="IPR009057">
    <property type="entry name" value="Homeodomain-like_sf"/>
</dbReference>
<evidence type="ECO:0000313" key="4">
    <source>
        <dbReference type="EMBL" id="SHF28553.1"/>
    </source>
</evidence>
<dbReference type="RefSeq" id="WP_149776965.1">
    <property type="nucleotide sequence ID" value="NZ_FQVK01000025.1"/>
</dbReference>
<evidence type="ECO:0000256" key="1">
    <source>
        <dbReference type="ARBA" id="ARBA00023125"/>
    </source>
</evidence>
<dbReference type="PROSITE" id="PS50977">
    <property type="entry name" value="HTH_TETR_2"/>
    <property type="match status" value="1"/>
</dbReference>
<organism evidence="4 5">
    <name type="scientific">Ruegeria intermedia</name>
    <dbReference type="NCBI Taxonomy" id="996115"/>
    <lineage>
        <taxon>Bacteria</taxon>
        <taxon>Pseudomonadati</taxon>
        <taxon>Pseudomonadota</taxon>
        <taxon>Alphaproteobacteria</taxon>
        <taxon>Rhodobacterales</taxon>
        <taxon>Roseobacteraceae</taxon>
        <taxon>Ruegeria</taxon>
    </lineage>
</organism>
<evidence type="ECO:0000256" key="2">
    <source>
        <dbReference type="PROSITE-ProRule" id="PRU00335"/>
    </source>
</evidence>
<evidence type="ECO:0000259" key="3">
    <source>
        <dbReference type="PROSITE" id="PS50977"/>
    </source>
</evidence>
<keyword evidence="1 2" id="KW-0238">DNA-binding</keyword>
<dbReference type="Gene3D" id="1.10.357.10">
    <property type="entry name" value="Tetracycline Repressor, domain 2"/>
    <property type="match status" value="1"/>
</dbReference>
<evidence type="ECO:0000313" key="5">
    <source>
        <dbReference type="Proteomes" id="UP000325134"/>
    </source>
</evidence>
<dbReference type="InterPro" id="IPR001647">
    <property type="entry name" value="HTH_TetR"/>
</dbReference>
<dbReference type="EMBL" id="FQVK01000025">
    <property type="protein sequence ID" value="SHF28553.1"/>
    <property type="molecule type" value="Genomic_DNA"/>
</dbReference>
<dbReference type="InterPro" id="IPR050624">
    <property type="entry name" value="HTH-type_Tx_Regulator"/>
</dbReference>
<dbReference type="AlphaFoldDB" id="A0A1M5AE99"/>
<dbReference type="PANTHER" id="PTHR43479">
    <property type="entry name" value="ACREF/ENVCD OPERON REPRESSOR-RELATED"/>
    <property type="match status" value="1"/>
</dbReference>
<dbReference type="OrthoDB" id="9811084at2"/>
<feature type="domain" description="HTH tetR-type" evidence="3">
    <location>
        <begin position="10"/>
        <end position="70"/>
    </location>
</feature>
<reference evidence="4 5" key="1">
    <citation type="submission" date="2016-11" db="EMBL/GenBank/DDBJ databases">
        <authorList>
            <person name="Varghese N."/>
            <person name="Submissions S."/>
        </authorList>
    </citation>
    <scope>NUCLEOTIDE SEQUENCE [LARGE SCALE GENOMIC DNA]</scope>
    <source>
        <strain evidence="4 5">DSM 29341</strain>
    </source>
</reference>
<keyword evidence="5" id="KW-1185">Reference proteome</keyword>
<dbReference type="SUPFAM" id="SSF46689">
    <property type="entry name" value="Homeodomain-like"/>
    <property type="match status" value="1"/>
</dbReference>
<dbReference type="GO" id="GO:0003677">
    <property type="term" value="F:DNA binding"/>
    <property type="evidence" value="ECO:0007669"/>
    <property type="project" value="UniProtKB-UniRule"/>
</dbReference>
<name>A0A1M5AE99_9RHOB</name>